<protein>
    <submittedName>
        <fullName evidence="3">Collagen alpha-1(III) chain-like</fullName>
    </submittedName>
</protein>
<dbReference type="RefSeq" id="XP_026536838.1">
    <property type="nucleotide sequence ID" value="XM_026681053.1"/>
</dbReference>
<keyword evidence="2" id="KW-1185">Reference proteome</keyword>
<dbReference type="KEGG" id="nss:113420910"/>
<name>A0A6J1V827_9SAUR</name>
<feature type="region of interest" description="Disordered" evidence="1">
    <location>
        <begin position="1"/>
        <end position="265"/>
    </location>
</feature>
<feature type="compositionally biased region" description="Pro residues" evidence="1">
    <location>
        <begin position="243"/>
        <end position="265"/>
    </location>
</feature>
<feature type="compositionally biased region" description="Low complexity" evidence="1">
    <location>
        <begin position="57"/>
        <end position="77"/>
    </location>
</feature>
<evidence type="ECO:0000256" key="1">
    <source>
        <dbReference type="SAM" id="MobiDB-lite"/>
    </source>
</evidence>
<proteinExistence type="predicted"/>
<feature type="compositionally biased region" description="Low complexity" evidence="1">
    <location>
        <begin position="29"/>
        <end position="40"/>
    </location>
</feature>
<feature type="compositionally biased region" description="Basic residues" evidence="1">
    <location>
        <begin position="41"/>
        <end position="56"/>
    </location>
</feature>
<organism evidence="2 3">
    <name type="scientific">Notechis scutatus</name>
    <name type="common">mainland tiger snake</name>
    <dbReference type="NCBI Taxonomy" id="8663"/>
    <lineage>
        <taxon>Eukaryota</taxon>
        <taxon>Metazoa</taxon>
        <taxon>Chordata</taxon>
        <taxon>Craniata</taxon>
        <taxon>Vertebrata</taxon>
        <taxon>Euteleostomi</taxon>
        <taxon>Lepidosauria</taxon>
        <taxon>Squamata</taxon>
        <taxon>Bifurcata</taxon>
        <taxon>Unidentata</taxon>
        <taxon>Episquamata</taxon>
        <taxon>Toxicofera</taxon>
        <taxon>Serpentes</taxon>
        <taxon>Colubroidea</taxon>
        <taxon>Elapidae</taxon>
        <taxon>Hydrophiinae</taxon>
        <taxon>Notechis</taxon>
    </lineage>
</organism>
<dbReference type="Proteomes" id="UP000504612">
    <property type="component" value="Unplaced"/>
</dbReference>
<dbReference type="GeneID" id="113420910"/>
<reference evidence="3" key="1">
    <citation type="submission" date="2025-08" db="UniProtKB">
        <authorList>
            <consortium name="RefSeq"/>
        </authorList>
    </citation>
    <scope>IDENTIFICATION</scope>
</reference>
<evidence type="ECO:0000313" key="2">
    <source>
        <dbReference type="Proteomes" id="UP000504612"/>
    </source>
</evidence>
<gene>
    <name evidence="3" type="primary">LOC113420910</name>
</gene>
<evidence type="ECO:0000313" key="3">
    <source>
        <dbReference type="RefSeq" id="XP_026536838.1"/>
    </source>
</evidence>
<sequence length="265" mass="27596">MPPPPQGGVPHGRPLHPGAPEGPGRNETRAAAPGRALPARPSRRRSVRLRVRRGRPPSRGVSGRAAVRGGWAALRLRSAGGHGGPRLARPQRPGRPAHPAPLCVSGHGRLPGGPRLPPLARPGRCCSPRGRWEAAPELPGGATLILTRRRRRLPGVAPRPGRSQRARPPNERAAAAGGGGGRRRTRRALLPGDTGGFCAERGRAGRRGGGDNAKGRREDPPGPPDCPVLSGAARQTKAKEAPRGPPRPPPPARPAGASPRPPPSR</sequence>
<accession>A0A6J1V827</accession>
<dbReference type="AlphaFoldDB" id="A0A6J1V827"/>